<gene>
    <name evidence="9 12" type="primary">pyrC</name>
    <name evidence="12" type="ORF">WKV44_01270</name>
</gene>
<keyword evidence="13" id="KW-1185">Reference proteome</keyword>
<keyword evidence="5 9" id="KW-0479">Metal-binding</keyword>
<evidence type="ECO:0000256" key="7">
    <source>
        <dbReference type="ARBA" id="ARBA00022833"/>
    </source>
</evidence>
<dbReference type="PIRSF" id="PIRSF001237">
    <property type="entry name" value="DHOdimr"/>
    <property type="match status" value="1"/>
</dbReference>
<proteinExistence type="inferred from homology"/>
<feature type="binding site" description="via carbamate group" evidence="9">
    <location>
        <position position="94"/>
    </location>
    <ligand>
        <name>Zn(2+)</name>
        <dbReference type="ChEBI" id="CHEBI:29105"/>
        <label>1</label>
    </ligand>
</feature>
<feature type="domain" description="Amidohydrolase-related" evidence="11">
    <location>
        <begin position="10"/>
        <end position="301"/>
    </location>
</feature>
<feature type="binding site" evidence="9">
    <location>
        <position position="12"/>
    </location>
    <ligand>
        <name>Zn(2+)</name>
        <dbReference type="ChEBI" id="CHEBI:29105"/>
        <label>1</label>
    </ligand>
</feature>
<dbReference type="PROSITE" id="PS00483">
    <property type="entry name" value="DIHYDROOROTASE_2"/>
    <property type="match status" value="1"/>
</dbReference>
<evidence type="ECO:0000313" key="12">
    <source>
        <dbReference type="EMBL" id="MEM5947168.1"/>
    </source>
</evidence>
<accession>A0ABU9U926</accession>
<evidence type="ECO:0000256" key="1">
    <source>
        <dbReference type="ARBA" id="ARBA00002368"/>
    </source>
</evidence>
<feature type="binding site" evidence="9">
    <location>
        <position position="131"/>
    </location>
    <ligand>
        <name>Zn(2+)</name>
        <dbReference type="ChEBI" id="CHEBI:29105"/>
        <label>2</label>
    </ligand>
</feature>
<feature type="binding site" evidence="9">
    <location>
        <position position="240"/>
    </location>
    <ligand>
        <name>Zn(2+)</name>
        <dbReference type="ChEBI" id="CHEBI:29105"/>
        <label>1</label>
    </ligand>
</feature>
<protein>
    <recommendedName>
        <fullName evidence="4 9">Dihydroorotase</fullName>
        <shortName evidence="9">DHOase</shortName>
        <ecNumber evidence="4 9">3.5.2.3</ecNumber>
    </recommendedName>
</protein>
<evidence type="ECO:0000256" key="9">
    <source>
        <dbReference type="HAMAP-Rule" id="MF_00219"/>
    </source>
</evidence>
<sequence length="331" mass="36689">MEHVLIKPDDFHIHLRQGKELVNYARDASKSFARVLAMPNTIPPVTSPEDIKRYASHIKKAAPSLDLIPVFKIMPDMKEQDITLLKKAGAIAGKYYPRGATTNAEDGAKDVESVFPALAAMEKIGLVLCFHGEEPSASVLDRERAFFPVVEKIHKNFPSLKMVFEHVSDKATIDFVHSFPDNIMAATVTLHHLLFTLDDLMGGGLNPHLFCKPVVKTKADRDAIREVVFSGNSRFFFGSDSAPHNMEKKLAGAAGVYTAPYAVEALATLFYNNGVLEKLEGFTSVYGADFYGLPRNKGTICLVRREWIVPEKYGDIVSACSGMKLEWKISQ</sequence>
<evidence type="ECO:0000313" key="13">
    <source>
        <dbReference type="Proteomes" id="UP001466331"/>
    </source>
</evidence>
<evidence type="ECO:0000256" key="6">
    <source>
        <dbReference type="ARBA" id="ARBA00022801"/>
    </source>
</evidence>
<dbReference type="RefSeq" id="WP_420068619.1">
    <property type="nucleotide sequence ID" value="NZ_JBCHKQ010000001.1"/>
</dbReference>
<evidence type="ECO:0000259" key="11">
    <source>
        <dbReference type="Pfam" id="PF01979"/>
    </source>
</evidence>
<reference evidence="12 13" key="1">
    <citation type="submission" date="2024-03" db="EMBL/GenBank/DDBJ databases">
        <title>Ignisphaera cupida sp. nov., a hyperthermophilic hydrolytic archaeon from a hot spring of Kamchatka, and proposal of Ignisphaeraceae fam. nov.</title>
        <authorList>
            <person name="Podosokorskaya O.A."/>
            <person name="Elcheninov A.G."/>
            <person name="Maltseva A.I."/>
            <person name="Zayulina K.S."/>
            <person name="Novikov A."/>
            <person name="Merkel A.Y."/>
        </authorList>
    </citation>
    <scope>NUCLEOTIDE SEQUENCE [LARGE SCALE GENOMIC DNA]</scope>
    <source>
        <strain evidence="12 13">38H-sp</strain>
    </source>
</reference>
<feature type="binding site" evidence="9">
    <location>
        <position position="40"/>
    </location>
    <ligand>
        <name>substrate</name>
    </ligand>
</feature>
<keyword evidence="6 9" id="KW-0378">Hydrolase</keyword>
<dbReference type="InterPro" id="IPR004721">
    <property type="entry name" value="DHOdimr"/>
</dbReference>
<dbReference type="HAMAP" id="MF_00219">
    <property type="entry name" value="PyrC_classII"/>
    <property type="match status" value="1"/>
</dbReference>
<dbReference type="EMBL" id="JBCHKQ010000001">
    <property type="protein sequence ID" value="MEM5947168.1"/>
    <property type="molecule type" value="Genomic_DNA"/>
</dbReference>
<dbReference type="EC" id="3.5.2.3" evidence="4 9"/>
<feature type="binding site" description="via carbamate group" evidence="9">
    <location>
        <position position="94"/>
    </location>
    <ligand>
        <name>Zn(2+)</name>
        <dbReference type="ChEBI" id="CHEBI:29105"/>
        <label>2</label>
    </ligand>
</feature>
<feature type="binding site" evidence="9">
    <location>
        <position position="131"/>
    </location>
    <ligand>
        <name>substrate</name>
    </ligand>
</feature>
<dbReference type="Gene3D" id="3.20.20.140">
    <property type="entry name" value="Metal-dependent hydrolases"/>
    <property type="match status" value="1"/>
</dbReference>
<keyword evidence="8 9" id="KW-0665">Pyrimidine biosynthesis</keyword>
<evidence type="ECO:0000256" key="8">
    <source>
        <dbReference type="ARBA" id="ARBA00022975"/>
    </source>
</evidence>
<dbReference type="GO" id="GO:0004151">
    <property type="term" value="F:dihydroorotase activity"/>
    <property type="evidence" value="ECO:0007669"/>
    <property type="project" value="UniProtKB-EC"/>
</dbReference>
<evidence type="ECO:0000256" key="3">
    <source>
        <dbReference type="ARBA" id="ARBA00005631"/>
    </source>
</evidence>
<comment type="catalytic activity">
    <reaction evidence="9 10">
        <text>(S)-dihydroorotate + H2O = N-carbamoyl-L-aspartate + H(+)</text>
        <dbReference type="Rhea" id="RHEA:24296"/>
        <dbReference type="ChEBI" id="CHEBI:15377"/>
        <dbReference type="ChEBI" id="CHEBI:15378"/>
        <dbReference type="ChEBI" id="CHEBI:30864"/>
        <dbReference type="ChEBI" id="CHEBI:32814"/>
        <dbReference type="EC" id="3.5.2.3"/>
    </reaction>
</comment>
<comment type="similarity">
    <text evidence="3 9 10">Belongs to the metallo-dependent hydrolases superfamily. DHOase family. Class II DHOase subfamily.</text>
</comment>
<comment type="function">
    <text evidence="1 9">Catalyzes the reversible cyclization of carbamoyl aspartate to dihydroorotate.</text>
</comment>
<comment type="cofactor">
    <cofactor evidence="9 10">
        <name>Zn(2+)</name>
        <dbReference type="ChEBI" id="CHEBI:29105"/>
    </cofactor>
    <text evidence="9 10">Binds 2 Zn(2+) ions per subunit.</text>
</comment>
<dbReference type="InterPro" id="IPR006680">
    <property type="entry name" value="Amidohydro-rel"/>
</dbReference>
<feature type="binding site" evidence="9">
    <location>
        <position position="254"/>
    </location>
    <ligand>
        <name>substrate</name>
    </ligand>
</feature>
<feature type="binding site" evidence="9">
    <location>
        <begin position="14"/>
        <end position="16"/>
    </location>
    <ligand>
        <name>substrate</name>
    </ligand>
</feature>
<keyword evidence="7 9" id="KW-0862">Zinc</keyword>
<evidence type="ECO:0000256" key="2">
    <source>
        <dbReference type="ARBA" id="ARBA00004880"/>
    </source>
</evidence>
<dbReference type="InterPro" id="IPR032466">
    <property type="entry name" value="Metal_Hydrolase"/>
</dbReference>
<evidence type="ECO:0000256" key="10">
    <source>
        <dbReference type="RuleBase" id="RU003440"/>
    </source>
</evidence>
<feature type="active site" evidence="9">
    <location>
        <position position="240"/>
    </location>
</feature>
<evidence type="ECO:0000256" key="4">
    <source>
        <dbReference type="ARBA" id="ARBA00012860"/>
    </source>
</evidence>
<dbReference type="NCBIfam" id="TIGR00856">
    <property type="entry name" value="pyrC_dimer"/>
    <property type="match status" value="1"/>
</dbReference>
<comment type="caution">
    <text evidence="9">Lacks conserved residue(s) required for the propagation of feature annotation.</text>
</comment>
<dbReference type="SUPFAM" id="SSF51556">
    <property type="entry name" value="Metallo-dependent hydrolases"/>
    <property type="match status" value="1"/>
</dbReference>
<dbReference type="PANTHER" id="PTHR43137">
    <property type="entry name" value="DIHYDROOROTASE"/>
    <property type="match status" value="1"/>
</dbReference>
<name>A0ABU9U926_9SPIR</name>
<dbReference type="Proteomes" id="UP001466331">
    <property type="component" value="Unassembled WGS sequence"/>
</dbReference>
<organism evidence="12 13">
    <name type="scientific">Rarispira pelagica</name>
    <dbReference type="NCBI Taxonomy" id="3141764"/>
    <lineage>
        <taxon>Bacteria</taxon>
        <taxon>Pseudomonadati</taxon>
        <taxon>Spirochaetota</taxon>
        <taxon>Spirochaetia</taxon>
        <taxon>Winmispirales</taxon>
        <taxon>Winmispiraceae</taxon>
        <taxon>Rarispira</taxon>
    </lineage>
</organism>
<feature type="modified residue" description="N6-carboxylysine" evidence="9">
    <location>
        <position position="94"/>
    </location>
</feature>
<comment type="subunit">
    <text evidence="9">Homodimer.</text>
</comment>
<dbReference type="InterPro" id="IPR002195">
    <property type="entry name" value="Dihydroorotase_CS"/>
</dbReference>
<dbReference type="PANTHER" id="PTHR43137:SF1">
    <property type="entry name" value="DIHYDROOROTASE"/>
    <property type="match status" value="1"/>
</dbReference>
<dbReference type="PROSITE" id="PS00482">
    <property type="entry name" value="DIHYDROOROTASE_1"/>
    <property type="match status" value="1"/>
</dbReference>
<feature type="binding site" evidence="9">
    <location>
        <position position="244"/>
    </location>
    <ligand>
        <name>substrate</name>
    </ligand>
</feature>
<feature type="binding site" evidence="9">
    <location>
        <position position="14"/>
    </location>
    <ligand>
        <name>Zn(2+)</name>
        <dbReference type="ChEBI" id="CHEBI:29105"/>
        <label>1</label>
    </ligand>
</feature>
<dbReference type="Pfam" id="PF01979">
    <property type="entry name" value="Amidohydro_1"/>
    <property type="match status" value="1"/>
</dbReference>
<feature type="binding site" evidence="9">
    <location>
        <position position="166"/>
    </location>
    <ligand>
        <name>Zn(2+)</name>
        <dbReference type="ChEBI" id="CHEBI:29105"/>
        <label>2</label>
    </ligand>
</feature>
<evidence type="ECO:0000256" key="5">
    <source>
        <dbReference type="ARBA" id="ARBA00022723"/>
    </source>
</evidence>
<comment type="caution">
    <text evidence="12">The sequence shown here is derived from an EMBL/GenBank/DDBJ whole genome shotgun (WGS) entry which is preliminary data.</text>
</comment>
<comment type="pathway">
    <text evidence="2 9 10">Pyrimidine metabolism; UMP biosynthesis via de novo pathway; (S)-dihydroorotate from bicarbonate: step 3/3.</text>
</comment>